<sequence length="1093" mass="124136">MAEHIPFGIAQNLLTKLASSAFQEIGLIYGVKNDLCRLENTFSTIKAVLLDAEKKQANSHAVKSWIKRLQDVVYDADDLLDDMATEGLRRKVEGQGRMVRKVCDFFSSSNQIAFRFKMGHRIKDIKKRLDDVAKDISTFGFIASNQGVANMQVMNNWRETDSFVLKSEFIGREADKEKIIESLLSPNNQSNVSIVAIVGFGGLGKTALAQLVFNDEKVVNCFDLKIWVCISEESNVQMLVKMILKSATSDEVLNWPLEQLQIRLRQHLEGKKYLLVLDDVWNVDYRIWGQLRKYLMVGAIGSKILVTTRSMGIALAMDVDSPYELGGITEDQSWDLFEKLVFREGTSRVNPNLIEIGKKIAKKCKGVPLAIRALGGIMQLKSREINEWLFVLENKIWKSFEDDCDIGPVLKLSYDHLPYHLKQCFAYCAFFSKDYEFDKKRLIYLWMAQGYVQCGSQSGNESLEEIGDGYFNELLFRSFFQKDEYCYKMHDLIHDLAQSIAGDSCFVVNDTTTDIPDRVQHVYFEGLPSEECLRKFKNKGLRTLFFSRELDINLDGIISNCRSLCALSVRWGDINELPDSIGKLKRLRYLDISENYNVESLPKSICSLYNLQSLMLRNCHSLKELPKDVRKLICLRQLIIDGCFDLKYMPLGLGRLTSLQRLSTFIVGRDRGRRRSTLNELNSLNQLSGGISIEALGNVKSPALESNQPNLKEKKHLHSLDLSFYFYWDGTGDSDSGNCELLLDNLHPHPNLKQLHVHGYGGVRFSNWLSSITNLVDISILICPKCEHLPPLDRLPSLKFLRLEVFNSLNYISDEMAESSSFSSASTTFFPSLKILQLFDCPNLKGWWRICRDAELVPQFPCLSELAIWNCPNLTLMPTFPSLDMELYLSNANIRPLHQTLKMKIMTATASTLPSTSSSVAAPFSKLKSLQLQHIEDLSSLPGEWMQNLISLENLTVSDLSSLVSLPRELQYVTTLQRLTIFGCSNLTALPDWMGNLTSLRYLEISYCPKLESLPKGMRQISTLLKLRIDGCPHLSERCGHDMAADWPKISHIPNINIDRHDFQQHGLYLLEEEGGSSASTGLYFLPSALFFL</sequence>
<dbReference type="InterPro" id="IPR036388">
    <property type="entry name" value="WH-like_DNA-bd_sf"/>
</dbReference>
<feature type="domain" description="R13L1/DRL21-like LRR repeat region" evidence="9">
    <location>
        <begin position="678"/>
        <end position="804"/>
    </location>
</feature>
<evidence type="ECO:0000256" key="3">
    <source>
        <dbReference type="ARBA" id="ARBA00022741"/>
    </source>
</evidence>
<organism evidence="10 11">
    <name type="scientific">Hevea brasiliensis</name>
    <name type="common">Para rubber tree</name>
    <name type="synonym">Siphonia brasiliensis</name>
    <dbReference type="NCBI Taxonomy" id="3981"/>
    <lineage>
        <taxon>Eukaryota</taxon>
        <taxon>Viridiplantae</taxon>
        <taxon>Streptophyta</taxon>
        <taxon>Embryophyta</taxon>
        <taxon>Tracheophyta</taxon>
        <taxon>Spermatophyta</taxon>
        <taxon>Magnoliopsida</taxon>
        <taxon>eudicotyledons</taxon>
        <taxon>Gunneridae</taxon>
        <taxon>Pentapetalae</taxon>
        <taxon>rosids</taxon>
        <taxon>fabids</taxon>
        <taxon>Malpighiales</taxon>
        <taxon>Euphorbiaceae</taxon>
        <taxon>Crotonoideae</taxon>
        <taxon>Micrandreae</taxon>
        <taxon>Hevea</taxon>
    </lineage>
</organism>
<evidence type="ECO:0000259" key="9">
    <source>
        <dbReference type="Pfam" id="PF25019"/>
    </source>
</evidence>
<dbReference type="PANTHER" id="PTHR36766:SF40">
    <property type="entry name" value="DISEASE RESISTANCE PROTEIN RGA3"/>
    <property type="match status" value="1"/>
</dbReference>
<dbReference type="Pfam" id="PF23559">
    <property type="entry name" value="WHD_DRP"/>
    <property type="match status" value="1"/>
</dbReference>
<dbReference type="InterPro" id="IPR058922">
    <property type="entry name" value="WHD_DRP"/>
</dbReference>
<dbReference type="InterPro" id="IPR027417">
    <property type="entry name" value="P-loop_NTPase"/>
</dbReference>
<dbReference type="Gene3D" id="3.80.10.10">
    <property type="entry name" value="Ribonuclease Inhibitor"/>
    <property type="match status" value="3"/>
</dbReference>
<name>A0ABQ9L258_HEVBR</name>
<dbReference type="Pfam" id="PF25019">
    <property type="entry name" value="LRR_R13L1-DRL21"/>
    <property type="match status" value="1"/>
</dbReference>
<gene>
    <name evidence="10" type="ORF">P3X46_024323</name>
</gene>
<dbReference type="Gene3D" id="1.20.5.4130">
    <property type="match status" value="1"/>
</dbReference>
<dbReference type="Gene3D" id="1.10.10.10">
    <property type="entry name" value="Winged helix-like DNA-binding domain superfamily/Winged helix DNA-binding domain"/>
    <property type="match status" value="1"/>
</dbReference>
<dbReference type="SUPFAM" id="SSF52058">
    <property type="entry name" value="L domain-like"/>
    <property type="match status" value="1"/>
</dbReference>
<feature type="domain" description="Disease resistance protein winged helix" evidence="8">
    <location>
        <begin position="431"/>
        <end position="497"/>
    </location>
</feature>
<dbReference type="InterPro" id="IPR041118">
    <property type="entry name" value="Rx_N"/>
</dbReference>
<dbReference type="Gene3D" id="1.10.8.430">
    <property type="entry name" value="Helical domain of apoptotic protease-activating factors"/>
    <property type="match status" value="1"/>
</dbReference>
<evidence type="ECO:0000313" key="10">
    <source>
        <dbReference type="EMBL" id="KAJ9158772.1"/>
    </source>
</evidence>
<keyword evidence="1" id="KW-0433">Leucine-rich repeat</keyword>
<dbReference type="Gene3D" id="3.40.50.300">
    <property type="entry name" value="P-loop containing nucleotide triphosphate hydrolases"/>
    <property type="match status" value="1"/>
</dbReference>
<evidence type="ECO:0000256" key="4">
    <source>
        <dbReference type="ARBA" id="ARBA00022821"/>
    </source>
</evidence>
<dbReference type="Pfam" id="PF00931">
    <property type="entry name" value="NB-ARC"/>
    <property type="match status" value="1"/>
</dbReference>
<dbReference type="InterPro" id="IPR056789">
    <property type="entry name" value="LRR_R13L1-DRL21"/>
</dbReference>
<proteinExistence type="predicted"/>
<dbReference type="InterPro" id="IPR042197">
    <property type="entry name" value="Apaf_helical"/>
</dbReference>
<keyword evidence="4" id="KW-0611">Plant defense</keyword>
<dbReference type="PANTHER" id="PTHR36766">
    <property type="entry name" value="PLANT BROAD-SPECTRUM MILDEW RESISTANCE PROTEIN RPW8"/>
    <property type="match status" value="1"/>
</dbReference>
<keyword evidence="3" id="KW-0547">Nucleotide-binding</keyword>
<evidence type="ECO:0000256" key="1">
    <source>
        <dbReference type="ARBA" id="ARBA00022614"/>
    </source>
</evidence>
<dbReference type="Proteomes" id="UP001174677">
    <property type="component" value="Chromosome 14"/>
</dbReference>
<keyword evidence="2" id="KW-0677">Repeat</keyword>
<feature type="domain" description="Disease resistance N-terminal" evidence="7">
    <location>
        <begin position="11"/>
        <end position="95"/>
    </location>
</feature>
<dbReference type="PRINTS" id="PR00364">
    <property type="entry name" value="DISEASERSIST"/>
</dbReference>
<evidence type="ECO:0000259" key="6">
    <source>
        <dbReference type="Pfam" id="PF00931"/>
    </source>
</evidence>
<evidence type="ECO:0000259" key="8">
    <source>
        <dbReference type="Pfam" id="PF23559"/>
    </source>
</evidence>
<dbReference type="InterPro" id="IPR002182">
    <property type="entry name" value="NB-ARC"/>
</dbReference>
<comment type="caution">
    <text evidence="10">The sequence shown here is derived from an EMBL/GenBank/DDBJ whole genome shotgun (WGS) entry which is preliminary data.</text>
</comment>
<dbReference type="SUPFAM" id="SSF52540">
    <property type="entry name" value="P-loop containing nucleoside triphosphate hydrolases"/>
    <property type="match status" value="1"/>
</dbReference>
<keyword evidence="11" id="KW-1185">Reference proteome</keyword>
<dbReference type="InterPro" id="IPR032675">
    <property type="entry name" value="LRR_dom_sf"/>
</dbReference>
<evidence type="ECO:0000259" key="7">
    <source>
        <dbReference type="Pfam" id="PF18052"/>
    </source>
</evidence>
<protein>
    <submittedName>
        <fullName evidence="10">Uncharacterized protein</fullName>
    </submittedName>
</protein>
<dbReference type="EMBL" id="JARPOI010000014">
    <property type="protein sequence ID" value="KAJ9158772.1"/>
    <property type="molecule type" value="Genomic_DNA"/>
</dbReference>
<evidence type="ECO:0000313" key="11">
    <source>
        <dbReference type="Proteomes" id="UP001174677"/>
    </source>
</evidence>
<evidence type="ECO:0000256" key="2">
    <source>
        <dbReference type="ARBA" id="ARBA00022737"/>
    </source>
</evidence>
<keyword evidence="5" id="KW-0067">ATP-binding</keyword>
<accession>A0ABQ9L258</accession>
<evidence type="ECO:0000256" key="5">
    <source>
        <dbReference type="ARBA" id="ARBA00022840"/>
    </source>
</evidence>
<feature type="domain" description="NB-ARC" evidence="6">
    <location>
        <begin position="173"/>
        <end position="344"/>
    </location>
</feature>
<reference evidence="10" key="1">
    <citation type="journal article" date="2023" name="Plant Biotechnol. J.">
        <title>Chromosome-level wild Hevea brasiliensis genome provides new tools for genomic-assisted breeding and valuable loci to elevate rubber yield.</title>
        <authorList>
            <person name="Cheng H."/>
            <person name="Song X."/>
            <person name="Hu Y."/>
            <person name="Wu T."/>
            <person name="Yang Q."/>
            <person name="An Z."/>
            <person name="Feng S."/>
            <person name="Deng Z."/>
            <person name="Wu W."/>
            <person name="Zeng X."/>
            <person name="Tu M."/>
            <person name="Wang X."/>
            <person name="Huang H."/>
        </authorList>
    </citation>
    <scope>NUCLEOTIDE SEQUENCE</scope>
    <source>
        <strain evidence="10">MT/VB/25A 57/8</strain>
    </source>
</reference>
<dbReference type="Pfam" id="PF18052">
    <property type="entry name" value="Rx_N"/>
    <property type="match status" value="1"/>
</dbReference>